<organism evidence="1 3">
    <name type="scientific">Iodobacter fluviatilis</name>
    <dbReference type="NCBI Taxonomy" id="537"/>
    <lineage>
        <taxon>Bacteria</taxon>
        <taxon>Pseudomonadati</taxon>
        <taxon>Pseudomonadota</taxon>
        <taxon>Betaproteobacteria</taxon>
        <taxon>Neisseriales</taxon>
        <taxon>Chitinibacteraceae</taxon>
        <taxon>Iodobacter</taxon>
    </lineage>
</organism>
<dbReference type="RefSeq" id="WP_115228466.1">
    <property type="nucleotide sequence ID" value="NZ_CAWOLO010000006.1"/>
</dbReference>
<sequence>MDQPRFTKTAKGSKEIEERSGLLSSVARRILIMVDGKRTRSDLLQAFSLAELEEGLSRLELLKMIEESHGPANSHEGVSINQRALAQIRQMMYMSNQQYLAGQLDRFLDKDFALIHDRAGLEPVLEHWHRLLCDAGHEVTAYAYLRQIKTTLGWSKK</sequence>
<dbReference type="EMBL" id="SMBT01000006">
    <property type="protein sequence ID" value="TCU86285.1"/>
    <property type="molecule type" value="Genomic_DNA"/>
</dbReference>
<evidence type="ECO:0000313" key="2">
    <source>
        <dbReference type="EMBL" id="TCU86285.1"/>
    </source>
</evidence>
<evidence type="ECO:0000313" key="4">
    <source>
        <dbReference type="Proteomes" id="UP000295794"/>
    </source>
</evidence>
<dbReference type="Proteomes" id="UP000295794">
    <property type="component" value="Unassembled WGS sequence"/>
</dbReference>
<evidence type="ECO:0000313" key="1">
    <source>
        <dbReference type="EMBL" id="STR44696.1"/>
    </source>
</evidence>
<dbReference type="EMBL" id="UGHR01000003">
    <property type="protein sequence ID" value="STR44696.1"/>
    <property type="molecule type" value="Genomic_DNA"/>
</dbReference>
<keyword evidence="4" id="KW-1185">Reference proteome</keyword>
<evidence type="ECO:0000313" key="3">
    <source>
        <dbReference type="Proteomes" id="UP000255108"/>
    </source>
</evidence>
<proteinExistence type="predicted"/>
<protein>
    <submittedName>
        <fullName evidence="1">Uncharacterized protein</fullName>
    </submittedName>
</protein>
<accession>A0A377SWK3</accession>
<reference evidence="1 3" key="1">
    <citation type="submission" date="2018-06" db="EMBL/GenBank/DDBJ databases">
        <authorList>
            <consortium name="Pathogen Informatics"/>
            <person name="Doyle S."/>
        </authorList>
    </citation>
    <scope>NUCLEOTIDE SEQUENCE [LARGE SCALE GENOMIC DNA]</scope>
    <source>
        <strain evidence="1 3">NCTC11159</strain>
    </source>
</reference>
<dbReference type="AlphaFoldDB" id="A0A377SWK3"/>
<gene>
    <name evidence="2" type="ORF">EV682_106173</name>
    <name evidence="1" type="ORF">NCTC11159_03239</name>
</gene>
<name>A0A377SWK3_9NEIS</name>
<reference evidence="2 4" key="2">
    <citation type="submission" date="2019-03" db="EMBL/GenBank/DDBJ databases">
        <title>Genomic Encyclopedia of Type Strains, Phase IV (KMG-IV): sequencing the most valuable type-strain genomes for metagenomic binning, comparative biology and taxonomic classification.</title>
        <authorList>
            <person name="Goeker M."/>
        </authorList>
    </citation>
    <scope>NUCLEOTIDE SEQUENCE [LARGE SCALE GENOMIC DNA]</scope>
    <source>
        <strain evidence="2 4">DSM 3764</strain>
    </source>
</reference>
<dbReference type="OrthoDB" id="8588059at2"/>
<dbReference type="Proteomes" id="UP000255108">
    <property type="component" value="Unassembled WGS sequence"/>
</dbReference>